<evidence type="ECO:0000259" key="9">
    <source>
        <dbReference type="Pfam" id="PF02224"/>
    </source>
</evidence>
<organism evidence="10 11">
    <name type="scientific">Francisella persica ATCC VR-331</name>
    <dbReference type="NCBI Taxonomy" id="1086726"/>
    <lineage>
        <taxon>Bacteria</taxon>
        <taxon>Pseudomonadati</taxon>
        <taxon>Pseudomonadota</taxon>
        <taxon>Gammaproteobacteria</taxon>
        <taxon>Thiotrichales</taxon>
        <taxon>Francisellaceae</taxon>
        <taxon>Francisella</taxon>
    </lineage>
</organism>
<sequence length="221" mass="24815">MNNSKIITIDGPSGVGKGTLAKALAKYYDFKLLDSGAIYRLAALYCFKNNTDLENEDNVCKTLSNLNISFKIEDILVKVFLSNQDVTKEIRTEQTGMLASKVAAYPAVRAILLDKQREFATEQGLVADGRDMGTVIFPQAQYKFFLDASTEITAKRRYDELKSKGQNPDFEKILADIKQRDFQDRNRKVAPLRPANDAIIVDTSELSTKEVLDTVIKHIKI</sequence>
<proteinExistence type="inferred from homology"/>
<keyword evidence="11" id="KW-1185">Reference proteome</keyword>
<reference evidence="10 11" key="1">
    <citation type="journal article" date="2016" name="Int. J. Syst. Evol. Microbiol.">
        <title>Reclassification of Wolbachia persica as Francisella persica comb. nov. and emended description of the family Francisellaceae.</title>
        <authorList>
            <person name="Larson M.A."/>
            <person name="Nalbantoglu U."/>
            <person name="Sayood K."/>
            <person name="Zentz E.B."/>
            <person name="Cer R.Z."/>
            <person name="Iwen P.C."/>
            <person name="Francesconi S.C."/>
            <person name="Bishop-Lilly K.A."/>
            <person name="Mokashi V.P."/>
            <person name="Sjostedt A."/>
            <person name="Hinrichs S.H."/>
        </authorList>
    </citation>
    <scope>NUCLEOTIDE SEQUENCE [LARGE SCALE GENOMIC DNA]</scope>
    <source>
        <strain evidence="10 11">FSC845</strain>
    </source>
</reference>
<dbReference type="RefSeq" id="WP_064461036.1">
    <property type="nucleotide sequence ID" value="NZ_CP012505.1"/>
</dbReference>
<evidence type="ECO:0000256" key="3">
    <source>
        <dbReference type="ARBA" id="ARBA00022741"/>
    </source>
</evidence>
<dbReference type="NCBIfam" id="TIGR00017">
    <property type="entry name" value="cmk"/>
    <property type="match status" value="1"/>
</dbReference>
<comment type="similarity">
    <text evidence="1 8">Belongs to the cytidylate kinase family. Type 1 subfamily.</text>
</comment>
<dbReference type="GO" id="GO:0005829">
    <property type="term" value="C:cytosol"/>
    <property type="evidence" value="ECO:0007669"/>
    <property type="project" value="TreeGrafter"/>
</dbReference>
<feature type="domain" description="Cytidylate kinase" evidence="9">
    <location>
        <begin position="7"/>
        <end position="220"/>
    </location>
</feature>
<dbReference type="HAMAP" id="MF_00238">
    <property type="entry name" value="Cytidyl_kinase_type1"/>
    <property type="match status" value="1"/>
</dbReference>
<keyword evidence="3 8" id="KW-0547">Nucleotide-binding</keyword>
<evidence type="ECO:0000256" key="7">
    <source>
        <dbReference type="ARBA" id="ARBA00048478"/>
    </source>
</evidence>
<evidence type="ECO:0000313" key="10">
    <source>
        <dbReference type="EMBL" id="ALB01620.1"/>
    </source>
</evidence>
<keyword evidence="4 8" id="KW-0418">Kinase</keyword>
<dbReference type="CDD" id="cd02020">
    <property type="entry name" value="CMPK"/>
    <property type="match status" value="1"/>
</dbReference>
<evidence type="ECO:0000256" key="2">
    <source>
        <dbReference type="ARBA" id="ARBA00022679"/>
    </source>
</evidence>
<dbReference type="KEGG" id="fper:ACH24_02575"/>
<dbReference type="GO" id="GO:0005524">
    <property type="term" value="F:ATP binding"/>
    <property type="evidence" value="ECO:0007669"/>
    <property type="project" value="UniProtKB-UniRule"/>
</dbReference>
<evidence type="ECO:0000256" key="4">
    <source>
        <dbReference type="ARBA" id="ARBA00022777"/>
    </source>
</evidence>
<feature type="binding site" evidence="8">
    <location>
        <begin position="11"/>
        <end position="19"/>
    </location>
    <ligand>
        <name>ATP</name>
        <dbReference type="ChEBI" id="CHEBI:30616"/>
    </ligand>
</feature>
<gene>
    <name evidence="8" type="primary">cmk</name>
    <name evidence="10" type="ORF">ACH24_02575</name>
</gene>
<dbReference type="GO" id="GO:0006220">
    <property type="term" value="P:pyrimidine nucleotide metabolic process"/>
    <property type="evidence" value="ECO:0007669"/>
    <property type="project" value="UniProtKB-UniRule"/>
</dbReference>
<accession>A0AAC9EU67</accession>
<name>A0AAC9EU67_9GAMM</name>
<comment type="catalytic activity">
    <reaction evidence="6 8">
        <text>dCMP + ATP = dCDP + ADP</text>
        <dbReference type="Rhea" id="RHEA:25094"/>
        <dbReference type="ChEBI" id="CHEBI:30616"/>
        <dbReference type="ChEBI" id="CHEBI:57566"/>
        <dbReference type="ChEBI" id="CHEBI:58593"/>
        <dbReference type="ChEBI" id="CHEBI:456216"/>
        <dbReference type="EC" id="2.7.4.25"/>
    </reaction>
</comment>
<comment type="catalytic activity">
    <reaction evidence="7 8">
        <text>CMP + ATP = CDP + ADP</text>
        <dbReference type="Rhea" id="RHEA:11600"/>
        <dbReference type="ChEBI" id="CHEBI:30616"/>
        <dbReference type="ChEBI" id="CHEBI:58069"/>
        <dbReference type="ChEBI" id="CHEBI:60377"/>
        <dbReference type="ChEBI" id="CHEBI:456216"/>
        <dbReference type="EC" id="2.7.4.25"/>
    </reaction>
</comment>
<evidence type="ECO:0000256" key="1">
    <source>
        <dbReference type="ARBA" id="ARBA00009427"/>
    </source>
</evidence>
<dbReference type="PANTHER" id="PTHR21299:SF2">
    <property type="entry name" value="CYTIDYLATE KINASE"/>
    <property type="match status" value="1"/>
</dbReference>
<keyword evidence="2 8" id="KW-0808">Transferase</keyword>
<evidence type="ECO:0000313" key="11">
    <source>
        <dbReference type="Proteomes" id="UP000242800"/>
    </source>
</evidence>
<dbReference type="EC" id="2.7.4.25" evidence="8"/>
<dbReference type="InterPro" id="IPR011994">
    <property type="entry name" value="Cytidylate_kinase_dom"/>
</dbReference>
<dbReference type="InterPro" id="IPR003136">
    <property type="entry name" value="Cytidylate_kin"/>
</dbReference>
<dbReference type="InterPro" id="IPR027417">
    <property type="entry name" value="P-loop_NTPase"/>
</dbReference>
<keyword evidence="8" id="KW-0963">Cytoplasm</keyword>
<dbReference type="GO" id="GO:0015949">
    <property type="term" value="P:nucleobase-containing small molecule interconversion"/>
    <property type="evidence" value="ECO:0007669"/>
    <property type="project" value="TreeGrafter"/>
</dbReference>
<dbReference type="Proteomes" id="UP000242800">
    <property type="component" value="Chromosome"/>
</dbReference>
<comment type="subcellular location">
    <subcellularLocation>
        <location evidence="8">Cytoplasm</location>
    </subcellularLocation>
</comment>
<protein>
    <recommendedName>
        <fullName evidence="8">Cytidylate kinase</fullName>
        <shortName evidence="8">CK</shortName>
        <ecNumber evidence="8">2.7.4.25</ecNumber>
    </recommendedName>
    <alternativeName>
        <fullName evidence="8">Cytidine monophosphate kinase</fullName>
        <shortName evidence="8">CMP kinase</shortName>
    </alternativeName>
</protein>
<dbReference type="PANTHER" id="PTHR21299">
    <property type="entry name" value="CYTIDYLATE KINASE/PANTOATE-BETA-ALANINE LIGASE"/>
    <property type="match status" value="1"/>
</dbReference>
<evidence type="ECO:0000256" key="6">
    <source>
        <dbReference type="ARBA" id="ARBA00047615"/>
    </source>
</evidence>
<dbReference type="Pfam" id="PF02224">
    <property type="entry name" value="Cytidylate_kin"/>
    <property type="match status" value="1"/>
</dbReference>
<dbReference type="EMBL" id="CP012505">
    <property type="protein sequence ID" value="ALB01620.1"/>
    <property type="molecule type" value="Genomic_DNA"/>
</dbReference>
<dbReference type="AlphaFoldDB" id="A0AAC9EU67"/>
<dbReference type="GO" id="GO:0036431">
    <property type="term" value="F:dCMP kinase activity"/>
    <property type="evidence" value="ECO:0007669"/>
    <property type="project" value="InterPro"/>
</dbReference>
<keyword evidence="5 8" id="KW-0067">ATP-binding</keyword>
<dbReference type="SUPFAM" id="SSF52540">
    <property type="entry name" value="P-loop containing nucleoside triphosphate hydrolases"/>
    <property type="match status" value="1"/>
</dbReference>
<evidence type="ECO:0000256" key="5">
    <source>
        <dbReference type="ARBA" id="ARBA00022840"/>
    </source>
</evidence>
<evidence type="ECO:0000256" key="8">
    <source>
        <dbReference type="HAMAP-Rule" id="MF_00238"/>
    </source>
</evidence>
<dbReference type="Gene3D" id="3.40.50.300">
    <property type="entry name" value="P-loop containing nucleotide triphosphate hydrolases"/>
    <property type="match status" value="1"/>
</dbReference>